<accession>A0A7C8I891</accession>
<dbReference type="AlphaFoldDB" id="A0A7C8I891"/>
<sequence>MSFDLSSLERINLTPPPEVPPKCFLCSGPSAKFITRCSNRKGNAGRHYNKCVPCGKFLGFADDRGNDPNNPPCNCGTSSKRQVAGPETQVPRGVHYVCRLGACDFYAPARDADLRQITVNSDLVGLLAQLSII</sequence>
<gene>
    <name evidence="3" type="ORF">BDV95DRAFT_570683</name>
    <name evidence="2" type="ORF">BDV95DRAFT_578685</name>
</gene>
<organism evidence="3 4">
    <name type="scientific">Massariosphaeria phaeospora</name>
    <dbReference type="NCBI Taxonomy" id="100035"/>
    <lineage>
        <taxon>Eukaryota</taxon>
        <taxon>Fungi</taxon>
        <taxon>Dikarya</taxon>
        <taxon>Ascomycota</taxon>
        <taxon>Pezizomycotina</taxon>
        <taxon>Dothideomycetes</taxon>
        <taxon>Pleosporomycetidae</taxon>
        <taxon>Pleosporales</taxon>
        <taxon>Pleosporales incertae sedis</taxon>
        <taxon>Massariosphaeria</taxon>
    </lineage>
</organism>
<reference evidence="3 4" key="1">
    <citation type="submission" date="2020-01" db="EMBL/GenBank/DDBJ databases">
        <authorList>
            <consortium name="DOE Joint Genome Institute"/>
            <person name="Haridas S."/>
            <person name="Albert R."/>
            <person name="Binder M."/>
            <person name="Bloem J."/>
            <person name="Labutti K."/>
            <person name="Salamov A."/>
            <person name="Andreopoulos B."/>
            <person name="Baker S.E."/>
            <person name="Barry K."/>
            <person name="Bills G."/>
            <person name="Bluhm B.H."/>
            <person name="Cannon C."/>
            <person name="Castanera R."/>
            <person name="Culley D.E."/>
            <person name="Daum C."/>
            <person name="Ezra D."/>
            <person name="Gonzalez J.B."/>
            <person name="Henrissat B."/>
            <person name="Kuo A."/>
            <person name="Liang C."/>
            <person name="Lipzen A."/>
            <person name="Lutzoni F."/>
            <person name="Magnuson J."/>
            <person name="Mondo S."/>
            <person name="Nolan M."/>
            <person name="Ohm R."/>
            <person name="Pangilinan J."/>
            <person name="Park H.-J.H."/>
            <person name="Ramirez L."/>
            <person name="Alfaro M."/>
            <person name="Sun H."/>
            <person name="Tritt A."/>
            <person name="Yoshinaga Y."/>
            <person name="Zwiers L.-H.L."/>
            <person name="Turgeon B.G."/>
            <person name="Goodwin S.B."/>
            <person name="Spatafora J.W."/>
            <person name="Crous P.W."/>
            <person name="Grigoriev I.V."/>
        </authorList>
    </citation>
    <scope>NUCLEOTIDE SEQUENCE [LARGE SCALE GENOMIC DNA]</scope>
    <source>
        <strain evidence="3 4">CBS 611.86</strain>
    </source>
</reference>
<evidence type="ECO:0000313" key="4">
    <source>
        <dbReference type="Proteomes" id="UP000481861"/>
    </source>
</evidence>
<proteinExistence type="predicted"/>
<evidence type="ECO:0000313" key="2">
    <source>
        <dbReference type="EMBL" id="KAF2869242.1"/>
    </source>
</evidence>
<protein>
    <recommendedName>
        <fullName evidence="1">GRF-like zinc ribbon domain-containing protein</fullName>
    </recommendedName>
</protein>
<feature type="domain" description="GRF-like zinc ribbon" evidence="1">
    <location>
        <begin position="20"/>
        <end position="64"/>
    </location>
</feature>
<dbReference type="InterPro" id="IPR056444">
    <property type="entry name" value="Zn_ribbon_GRF_2"/>
</dbReference>
<dbReference type="Pfam" id="PF23549">
    <property type="entry name" value="Zn_ribbon_GRF_2"/>
    <property type="match status" value="1"/>
</dbReference>
<evidence type="ECO:0000313" key="3">
    <source>
        <dbReference type="EMBL" id="KAF2871806.1"/>
    </source>
</evidence>
<dbReference type="EMBL" id="JAADJZ010000017">
    <property type="protein sequence ID" value="KAF2869242.1"/>
    <property type="molecule type" value="Genomic_DNA"/>
</dbReference>
<dbReference type="Proteomes" id="UP000481861">
    <property type="component" value="Unassembled WGS sequence"/>
</dbReference>
<keyword evidence="4" id="KW-1185">Reference proteome</keyword>
<name>A0A7C8I891_9PLEO</name>
<dbReference type="OrthoDB" id="4469945at2759"/>
<comment type="caution">
    <text evidence="3">The sequence shown here is derived from an EMBL/GenBank/DDBJ whole genome shotgun (WGS) entry which is preliminary data.</text>
</comment>
<dbReference type="EMBL" id="JAADJZ010000010">
    <property type="protein sequence ID" value="KAF2871806.1"/>
    <property type="molecule type" value="Genomic_DNA"/>
</dbReference>
<evidence type="ECO:0000259" key="1">
    <source>
        <dbReference type="Pfam" id="PF23549"/>
    </source>
</evidence>